<organism evidence="9 10">
    <name type="scientific">Rhodopila globiformis</name>
    <name type="common">Rhodopseudomonas globiformis</name>
    <dbReference type="NCBI Taxonomy" id="1071"/>
    <lineage>
        <taxon>Bacteria</taxon>
        <taxon>Pseudomonadati</taxon>
        <taxon>Pseudomonadota</taxon>
        <taxon>Alphaproteobacteria</taxon>
        <taxon>Acetobacterales</taxon>
        <taxon>Acetobacteraceae</taxon>
        <taxon>Rhodopila</taxon>
    </lineage>
</organism>
<keyword evidence="7 8" id="KW-0472">Membrane</keyword>
<gene>
    <name evidence="9" type="ORF">CCS01_09025</name>
</gene>
<evidence type="ECO:0000256" key="5">
    <source>
        <dbReference type="ARBA" id="ARBA00022692"/>
    </source>
</evidence>
<keyword evidence="4" id="KW-0997">Cell inner membrane</keyword>
<feature type="transmembrane region" description="Helical" evidence="8">
    <location>
        <begin position="407"/>
        <end position="424"/>
    </location>
</feature>
<proteinExistence type="inferred from homology"/>
<feature type="transmembrane region" description="Helical" evidence="8">
    <location>
        <begin position="190"/>
        <end position="209"/>
    </location>
</feature>
<keyword evidence="6 8" id="KW-1133">Transmembrane helix</keyword>
<dbReference type="PANTHER" id="PTHR30462:SF3">
    <property type="entry name" value="INTERMEMBRANE TRANSPORT PROTEIN PQIA"/>
    <property type="match status" value="1"/>
</dbReference>
<feature type="transmembrane region" description="Helical" evidence="8">
    <location>
        <begin position="375"/>
        <end position="395"/>
    </location>
</feature>
<accession>A0A2S6NJI8</accession>
<dbReference type="Proteomes" id="UP000239724">
    <property type="component" value="Unassembled WGS sequence"/>
</dbReference>
<feature type="transmembrane region" description="Helical" evidence="8">
    <location>
        <begin position="160"/>
        <end position="178"/>
    </location>
</feature>
<dbReference type="PANTHER" id="PTHR30462">
    <property type="entry name" value="INTERMEMBRANE TRANSPORT PROTEIN PQIB-RELATED"/>
    <property type="match status" value="1"/>
</dbReference>
<feature type="transmembrane region" description="Helical" evidence="8">
    <location>
        <begin position="68"/>
        <end position="92"/>
    </location>
</feature>
<keyword evidence="3" id="KW-1003">Cell membrane</keyword>
<evidence type="ECO:0008006" key="11">
    <source>
        <dbReference type="Google" id="ProtNLM"/>
    </source>
</evidence>
<reference evidence="9 10" key="1">
    <citation type="journal article" date="2018" name="Arch. Microbiol.">
        <title>New insights into the metabolic potential of the phototrophic purple bacterium Rhodopila globiformis DSM 161(T) from its draft genome sequence and evidence for a vanadium-dependent nitrogenase.</title>
        <authorList>
            <person name="Imhoff J.F."/>
            <person name="Rahn T."/>
            <person name="Kunzel S."/>
            <person name="Neulinger S.C."/>
        </authorList>
    </citation>
    <scope>NUCLEOTIDE SEQUENCE [LARGE SCALE GENOMIC DNA]</scope>
    <source>
        <strain evidence="9 10">DSM 161</strain>
    </source>
</reference>
<feature type="transmembrane region" description="Helical" evidence="8">
    <location>
        <begin position="328"/>
        <end position="354"/>
    </location>
</feature>
<evidence type="ECO:0000256" key="2">
    <source>
        <dbReference type="ARBA" id="ARBA00007555"/>
    </source>
</evidence>
<comment type="caution">
    <text evidence="9">The sequence shown here is derived from an EMBL/GenBank/DDBJ whole genome shotgun (WGS) entry which is preliminary data.</text>
</comment>
<evidence type="ECO:0000313" key="9">
    <source>
        <dbReference type="EMBL" id="PPQ35034.1"/>
    </source>
</evidence>
<evidence type="ECO:0000256" key="6">
    <source>
        <dbReference type="ARBA" id="ARBA00022989"/>
    </source>
</evidence>
<comment type="similarity">
    <text evidence="2">Belongs to the PqiA family.</text>
</comment>
<keyword evidence="5 8" id="KW-0812">Transmembrane</keyword>
<evidence type="ECO:0000256" key="3">
    <source>
        <dbReference type="ARBA" id="ARBA00022475"/>
    </source>
</evidence>
<name>A0A2S6NJI8_RHOGL</name>
<evidence type="ECO:0000256" key="1">
    <source>
        <dbReference type="ARBA" id="ARBA00004429"/>
    </source>
</evidence>
<dbReference type="GO" id="GO:0005886">
    <property type="term" value="C:plasma membrane"/>
    <property type="evidence" value="ECO:0007669"/>
    <property type="project" value="UniProtKB-SubCell"/>
</dbReference>
<comment type="subcellular location">
    <subcellularLocation>
        <location evidence="1">Cell inner membrane</location>
        <topology evidence="1">Multi-pass membrane protein</topology>
    </subcellularLocation>
</comment>
<evidence type="ECO:0000256" key="7">
    <source>
        <dbReference type="ARBA" id="ARBA00023136"/>
    </source>
</evidence>
<protein>
    <recommendedName>
        <fullName evidence="11">Paraquat-inducible membrane protein A</fullName>
    </recommendedName>
</protein>
<keyword evidence="10" id="KW-1185">Reference proteome</keyword>
<sequence length="443" mass="47581">MATAPTILASLFETTPIEQAVTQPRLRACIDCGQFQVLPAMEPGTVARCNRCNAGLRRVRHDPLGRGLALNLAALALLVIACTATLLTVSTFGMYRSATVLSGPLGFGHHNVWALAAVVAFMSALAPLLRLGLVTYVLLGLRMPQPPRHLRDAFRIAEKIRPWAMVDVYLLGVFVAFTELPDTVHVNVGIGVYALVLLMLTIVAADSVLDRQAVWEAMERRGLTDLPSGRAVLAAVTPPAGALTCETCRLVCRPAATGETHCPRCGSRVEARKPDSITRTWALVVTSAILYVPANLLPVLAFVEFGSGAPHTIIGGAEELLAGGMWPLALLVFLASIGVPCLKLISLVLLLVTTQLGSSWQLRQRTLLYRFVSTIGRWSMIDIFMESVLIALVQFGSVVTIDPGRGAVAFAGVVILTMFAAEAFDPRLMWDAAARRQGQAALE</sequence>
<dbReference type="Pfam" id="PF04403">
    <property type="entry name" value="PqiA"/>
    <property type="match status" value="2"/>
</dbReference>
<dbReference type="InterPro" id="IPR051800">
    <property type="entry name" value="PqiA-PqiB_transport"/>
</dbReference>
<dbReference type="InterPro" id="IPR007498">
    <property type="entry name" value="PqiA-like"/>
</dbReference>
<dbReference type="EMBL" id="NHRY01000080">
    <property type="protein sequence ID" value="PPQ35034.1"/>
    <property type="molecule type" value="Genomic_DNA"/>
</dbReference>
<feature type="transmembrane region" description="Helical" evidence="8">
    <location>
        <begin position="112"/>
        <end position="139"/>
    </location>
</feature>
<evidence type="ECO:0000256" key="4">
    <source>
        <dbReference type="ARBA" id="ARBA00022519"/>
    </source>
</evidence>
<feature type="transmembrane region" description="Helical" evidence="8">
    <location>
        <begin position="281"/>
        <end position="303"/>
    </location>
</feature>
<dbReference type="OrthoDB" id="9800207at2"/>
<dbReference type="InterPro" id="IPR005219">
    <property type="entry name" value="PqiA-like_proteobact"/>
</dbReference>
<dbReference type="RefSeq" id="WP_104518523.1">
    <property type="nucleotide sequence ID" value="NZ_NHRY01000080.1"/>
</dbReference>
<dbReference type="NCBIfam" id="TIGR00155">
    <property type="entry name" value="pqiA_fam"/>
    <property type="match status" value="1"/>
</dbReference>
<evidence type="ECO:0000313" key="10">
    <source>
        <dbReference type="Proteomes" id="UP000239724"/>
    </source>
</evidence>
<dbReference type="AlphaFoldDB" id="A0A2S6NJI8"/>
<evidence type="ECO:0000256" key="8">
    <source>
        <dbReference type="SAM" id="Phobius"/>
    </source>
</evidence>